<feature type="chain" id="PRO_5037252063" evidence="1">
    <location>
        <begin position="20"/>
        <end position="202"/>
    </location>
</feature>
<dbReference type="AlphaFoldDB" id="A0A916BCE1"/>
<feature type="signal peptide" evidence="1">
    <location>
        <begin position="1"/>
        <end position="19"/>
    </location>
</feature>
<protein>
    <submittedName>
        <fullName evidence="2">Uncharacterized protein</fullName>
    </submittedName>
</protein>
<evidence type="ECO:0000256" key="1">
    <source>
        <dbReference type="SAM" id="SignalP"/>
    </source>
</evidence>
<gene>
    <name evidence="2" type="ORF">NTGZN8_290003</name>
</gene>
<dbReference type="RefSeq" id="WP_213036012.1">
    <property type="nucleotide sequence ID" value="NZ_CAJNBL010000022.1"/>
</dbReference>
<keyword evidence="1" id="KW-0732">Signal</keyword>
<organism evidence="2 3">
    <name type="scientific">Candidatus Nitrotoga fabula</name>
    <dbReference type="NCBI Taxonomy" id="2182327"/>
    <lineage>
        <taxon>Bacteria</taxon>
        <taxon>Pseudomonadati</taxon>
        <taxon>Pseudomonadota</taxon>
        <taxon>Betaproteobacteria</taxon>
        <taxon>Nitrosomonadales</taxon>
        <taxon>Gallionellaceae</taxon>
        <taxon>Candidatus Nitrotoga</taxon>
    </lineage>
</organism>
<accession>A0A916BCE1</accession>
<proteinExistence type="predicted"/>
<sequence>MKRLMLLISLSLISLTAHSGPFGLEMGMSLDELGKKIELKPHGNEKQAFVYNAVSVPNPHPDFNRYILSVSPEHGLCSIAAVSNPIKINNGNGIDSKFSEIEKELSAKYGPPQSRDSLVRNSRSYTSQDWPFSMQDWISGVQNKEQAFKSRWFDKNLEKFNLTSIQLNAERLSGGRSLIELIYYAKNPDTCKMQPVSQESVL</sequence>
<name>A0A916BCE1_9PROT</name>
<evidence type="ECO:0000313" key="2">
    <source>
        <dbReference type="EMBL" id="CAE6718152.1"/>
    </source>
</evidence>
<comment type="caution">
    <text evidence="2">The sequence shown here is derived from an EMBL/GenBank/DDBJ whole genome shotgun (WGS) entry which is preliminary data.</text>
</comment>
<evidence type="ECO:0000313" key="3">
    <source>
        <dbReference type="Proteomes" id="UP000675882"/>
    </source>
</evidence>
<dbReference type="EMBL" id="CAJNBL010000022">
    <property type="protein sequence ID" value="CAE6718152.1"/>
    <property type="molecule type" value="Genomic_DNA"/>
</dbReference>
<keyword evidence="3" id="KW-1185">Reference proteome</keyword>
<dbReference type="Proteomes" id="UP000675882">
    <property type="component" value="Unassembled WGS sequence"/>
</dbReference>
<reference evidence="2" key="1">
    <citation type="submission" date="2021-02" db="EMBL/GenBank/DDBJ databases">
        <authorList>
            <person name="Han P."/>
        </authorList>
    </citation>
    <scope>NUCLEOTIDE SEQUENCE</scope>
    <source>
        <strain evidence="2">Candidatus Nitrotoga sp. ZN8</strain>
    </source>
</reference>